<feature type="domain" description="Formyl transferase N-terminal" evidence="1">
    <location>
        <begin position="51"/>
        <end position="114"/>
    </location>
</feature>
<dbReference type="InterPro" id="IPR036477">
    <property type="entry name" value="Formyl_transf_N_sf"/>
</dbReference>
<evidence type="ECO:0000259" key="1">
    <source>
        <dbReference type="Pfam" id="PF00551"/>
    </source>
</evidence>
<proteinExistence type="predicted"/>
<organism evidence="2 3">
    <name type="scientific">Pelagibacterium lentulum</name>
    <dbReference type="NCBI Taxonomy" id="2029865"/>
    <lineage>
        <taxon>Bacteria</taxon>
        <taxon>Pseudomonadati</taxon>
        <taxon>Pseudomonadota</taxon>
        <taxon>Alphaproteobacteria</taxon>
        <taxon>Hyphomicrobiales</taxon>
        <taxon>Devosiaceae</taxon>
        <taxon>Pelagibacterium</taxon>
    </lineage>
</organism>
<reference evidence="2 3" key="1">
    <citation type="journal article" date="2014" name="Int. J. Syst. Evol. Microbiol.">
        <title>Complete genome sequence of Corynebacterium casei LMG S-19264T (=DSM 44701T), isolated from a smear-ripened cheese.</title>
        <authorList>
            <consortium name="US DOE Joint Genome Institute (JGI-PGF)"/>
            <person name="Walter F."/>
            <person name="Albersmeier A."/>
            <person name="Kalinowski J."/>
            <person name="Ruckert C."/>
        </authorList>
    </citation>
    <scope>NUCLEOTIDE SEQUENCE [LARGE SCALE GENOMIC DNA]</scope>
    <source>
        <strain evidence="2 3">CGMCC 1.15896</strain>
    </source>
</reference>
<dbReference type="Proteomes" id="UP000596977">
    <property type="component" value="Unassembled WGS sequence"/>
</dbReference>
<evidence type="ECO:0000313" key="2">
    <source>
        <dbReference type="EMBL" id="GGA65252.1"/>
    </source>
</evidence>
<name>A0A916RR95_9HYPH</name>
<dbReference type="InterPro" id="IPR002376">
    <property type="entry name" value="Formyl_transf_N"/>
</dbReference>
<dbReference type="SUPFAM" id="SSF53328">
    <property type="entry name" value="Formyltransferase"/>
    <property type="match status" value="1"/>
</dbReference>
<protein>
    <recommendedName>
        <fullName evidence="1">Formyl transferase N-terminal domain-containing protein</fullName>
    </recommendedName>
</protein>
<dbReference type="RefSeq" id="WP_127071476.1">
    <property type="nucleotide sequence ID" value="NZ_BMKB01000014.1"/>
</dbReference>
<dbReference type="Gene3D" id="3.40.50.170">
    <property type="entry name" value="Formyl transferase, N-terminal domain"/>
    <property type="match status" value="1"/>
</dbReference>
<dbReference type="AlphaFoldDB" id="A0A916RR95"/>
<dbReference type="OrthoDB" id="9788208at2"/>
<dbReference type="EMBL" id="BMKB01000014">
    <property type="protein sequence ID" value="GGA65252.1"/>
    <property type="molecule type" value="Genomic_DNA"/>
</dbReference>
<comment type="caution">
    <text evidence="2">The sequence shown here is derived from an EMBL/GenBank/DDBJ whole genome shotgun (WGS) entry which is preliminary data.</text>
</comment>
<accession>A0A916RR95</accession>
<keyword evidence="3" id="KW-1185">Reference proteome</keyword>
<gene>
    <name evidence="2" type="ORF">GCM10011499_39620</name>
</gene>
<sequence>MFVLLMAPEEAEFFAGRLGIGEQYRVVTSEAGLRDAVENGAVRLISFCQELIVPPPILLGLKGQCFNFHPGPPELPGRHPALRALEGRSTTFGVTFHTMAEKVDTGPIHAVRRFALQVPSSIHEIEILAYRASLELVAELAPVLADVHAIFPTSNEVWAGFHTST</sequence>
<evidence type="ECO:0000313" key="3">
    <source>
        <dbReference type="Proteomes" id="UP000596977"/>
    </source>
</evidence>
<dbReference type="Pfam" id="PF00551">
    <property type="entry name" value="Formyl_trans_N"/>
    <property type="match status" value="1"/>
</dbReference>